<accession>A0A177B541</accession>
<evidence type="ECO:0000256" key="1">
    <source>
        <dbReference type="SAM" id="MobiDB-lite"/>
    </source>
</evidence>
<feature type="region of interest" description="Disordered" evidence="1">
    <location>
        <begin position="1"/>
        <end position="24"/>
    </location>
</feature>
<protein>
    <submittedName>
        <fullName evidence="2">Uncharacterized protein</fullName>
    </submittedName>
</protein>
<gene>
    <name evidence="2" type="ORF">A3Q56_03549</name>
</gene>
<dbReference type="EMBL" id="LWCA01000400">
    <property type="protein sequence ID" value="OAF68711.1"/>
    <property type="molecule type" value="Genomic_DNA"/>
</dbReference>
<evidence type="ECO:0000313" key="3">
    <source>
        <dbReference type="Proteomes" id="UP000078046"/>
    </source>
</evidence>
<organism evidence="2 3">
    <name type="scientific">Intoshia linei</name>
    <dbReference type="NCBI Taxonomy" id="1819745"/>
    <lineage>
        <taxon>Eukaryota</taxon>
        <taxon>Metazoa</taxon>
        <taxon>Spiralia</taxon>
        <taxon>Lophotrochozoa</taxon>
        <taxon>Mesozoa</taxon>
        <taxon>Orthonectida</taxon>
        <taxon>Rhopaluridae</taxon>
        <taxon>Intoshia</taxon>
    </lineage>
</organism>
<sequence>MEDDLDWVKQNLNDTDETEPSQSKIVEEAFTNDDESSTDVRETYFRKRKEIVVLNPSYCHMRNRIPSQDIMRPVITSDMINNYKVNKTLYAKTIIHKGPKKNKNFIERCFKNFTENLYFKGSAYNREKTVGTFNNIVYIRRSQPFFAVDPKMILQSHLRCEKNITFPFR</sequence>
<dbReference type="Proteomes" id="UP000078046">
    <property type="component" value="Unassembled WGS sequence"/>
</dbReference>
<dbReference type="AlphaFoldDB" id="A0A177B541"/>
<comment type="caution">
    <text evidence="2">The sequence shown here is derived from an EMBL/GenBank/DDBJ whole genome shotgun (WGS) entry which is preliminary data.</text>
</comment>
<proteinExistence type="predicted"/>
<evidence type="ECO:0000313" key="2">
    <source>
        <dbReference type="EMBL" id="OAF68711.1"/>
    </source>
</evidence>
<keyword evidence="3" id="KW-1185">Reference proteome</keyword>
<reference evidence="2 3" key="1">
    <citation type="submission" date="2016-04" db="EMBL/GenBank/DDBJ databases">
        <title>The genome of Intoshia linei affirms orthonectids as highly simplified spiralians.</title>
        <authorList>
            <person name="Mikhailov K.V."/>
            <person name="Slusarev G.S."/>
            <person name="Nikitin M.A."/>
            <person name="Logacheva M.D."/>
            <person name="Penin A."/>
            <person name="Aleoshin V."/>
            <person name="Panchin Y.V."/>
        </authorList>
    </citation>
    <scope>NUCLEOTIDE SEQUENCE [LARGE SCALE GENOMIC DNA]</scope>
    <source>
        <strain evidence="2">Intl2013</strain>
        <tissue evidence="2">Whole animal</tissue>
    </source>
</reference>
<name>A0A177B541_9BILA</name>